<dbReference type="PANTHER" id="PTHR43081:SF19">
    <property type="entry name" value="PH-SENSITIVE ADENYLATE CYCLASE RV1264"/>
    <property type="match status" value="1"/>
</dbReference>
<sequence>MSHNRNKKRQLACIMFTDIVGYTALMSKDEGLALKTLDENRFIHKSVINKYGGTWIKEIGDGVLAMFTTATDAVYAACEIHTASRKNEHLNIRIGLHLSEVIYDNGDIFGDGVNIAARIEPTAPSGSTHISHEVHSNLYNKQGINTKFKGEFSLKNVKDGIKIYEVIISEEFEKQLSSKISDFNSRNIEADKKSIAVMPFLNMTNDPEQDYFCDGIADDILITLSNIKELKIVGRSSSFQFKNSKLSEKEIGAILNVNHILEGSVRRSGNRLRINALLYNVLEESQVWAERYDRELVDIFEIQDDIASKITKQLKVSLFDNVKRVSPINMEAYEMLLKGRYYEEMFIQGFDKALSCYMRAIEIDPNYAEAHSALANLHFLYTMHLIHPPRDGFRKVKYYAEKALSLNNEIAEAHFVLGQTHFWFDWDFEKAKIQYEKAANATVPFYFTGVTIDPWYNAFVQGDFETAINATLKIIETDPLSFFNQYLLSCYYTWGKQPKKARDVLTNMLMTVPNYSEAQRLLAYNSFLEGDSERAVIEARKAVEMAQGLGWTQITLSIVLAQNGQANEAHEILENLQASNETVHISPLGIGLIYAYLNDFDNAFKYLEKAIAYKDIWLVSLKYGPEYEPLRYDSRFDALLKKIGYPEVDSTVEFNLN</sequence>
<dbReference type="PANTHER" id="PTHR43081">
    <property type="entry name" value="ADENYLATE CYCLASE, TERMINAL-DIFFERENTIATION SPECIFIC-RELATED"/>
    <property type="match status" value="1"/>
</dbReference>
<name>A0ABV9N3H6_9FLAO</name>
<dbReference type="Gene3D" id="1.25.40.10">
    <property type="entry name" value="Tetratricopeptide repeat domain"/>
    <property type="match status" value="2"/>
</dbReference>
<evidence type="ECO:0000259" key="1">
    <source>
        <dbReference type="PROSITE" id="PS50125"/>
    </source>
</evidence>
<dbReference type="Pfam" id="PF13414">
    <property type="entry name" value="TPR_11"/>
    <property type="match status" value="1"/>
</dbReference>
<dbReference type="InterPro" id="IPR050697">
    <property type="entry name" value="Adenylyl/Guanylyl_Cyclase_3/4"/>
</dbReference>
<accession>A0ABV9N3H6</accession>
<comment type="caution">
    <text evidence="2">The sequence shown here is derived from an EMBL/GenBank/DDBJ whole genome shotgun (WGS) entry which is preliminary data.</text>
</comment>
<dbReference type="Pfam" id="PF00211">
    <property type="entry name" value="Guanylate_cyc"/>
    <property type="match status" value="1"/>
</dbReference>
<dbReference type="EMBL" id="JBHSGP010000007">
    <property type="protein sequence ID" value="MFC4721523.1"/>
    <property type="molecule type" value="Genomic_DNA"/>
</dbReference>
<dbReference type="SUPFAM" id="SSF48452">
    <property type="entry name" value="TPR-like"/>
    <property type="match status" value="1"/>
</dbReference>
<dbReference type="SMART" id="SM00044">
    <property type="entry name" value="CYCc"/>
    <property type="match status" value="1"/>
</dbReference>
<evidence type="ECO:0000313" key="3">
    <source>
        <dbReference type="Proteomes" id="UP001595953"/>
    </source>
</evidence>
<dbReference type="InterPro" id="IPR001054">
    <property type="entry name" value="A/G_cyclase"/>
</dbReference>
<dbReference type="InterPro" id="IPR011990">
    <property type="entry name" value="TPR-like_helical_dom_sf"/>
</dbReference>
<protein>
    <submittedName>
        <fullName evidence="2">Adenylate/guanylate cyclase domain-containing protein</fullName>
    </submittedName>
</protein>
<dbReference type="PROSITE" id="PS50125">
    <property type="entry name" value="GUANYLATE_CYCLASE_2"/>
    <property type="match status" value="1"/>
</dbReference>
<gene>
    <name evidence="2" type="ORF">ACFO5O_04260</name>
</gene>
<dbReference type="CDD" id="cd07302">
    <property type="entry name" value="CHD"/>
    <property type="match status" value="1"/>
</dbReference>
<dbReference type="Pfam" id="PF13181">
    <property type="entry name" value="TPR_8"/>
    <property type="match status" value="1"/>
</dbReference>
<dbReference type="RefSeq" id="WP_387961267.1">
    <property type="nucleotide sequence ID" value="NZ_JBHSGP010000007.1"/>
</dbReference>
<dbReference type="InterPro" id="IPR029787">
    <property type="entry name" value="Nucleotide_cyclase"/>
</dbReference>
<dbReference type="Gene3D" id="3.30.70.1230">
    <property type="entry name" value="Nucleotide cyclase"/>
    <property type="match status" value="1"/>
</dbReference>
<reference evidence="3" key="1">
    <citation type="journal article" date="2019" name="Int. J. Syst. Evol. Microbiol.">
        <title>The Global Catalogue of Microorganisms (GCM) 10K type strain sequencing project: providing services to taxonomists for standard genome sequencing and annotation.</title>
        <authorList>
            <consortium name="The Broad Institute Genomics Platform"/>
            <consortium name="The Broad Institute Genome Sequencing Center for Infectious Disease"/>
            <person name="Wu L."/>
            <person name="Ma J."/>
        </authorList>
    </citation>
    <scope>NUCLEOTIDE SEQUENCE [LARGE SCALE GENOMIC DNA]</scope>
    <source>
        <strain evidence="3">CCUG 63682</strain>
    </source>
</reference>
<proteinExistence type="predicted"/>
<dbReference type="Gene3D" id="3.40.50.10070">
    <property type="entry name" value="TolB, N-terminal domain"/>
    <property type="match status" value="1"/>
</dbReference>
<feature type="domain" description="Guanylate cyclase" evidence="1">
    <location>
        <begin position="13"/>
        <end position="120"/>
    </location>
</feature>
<dbReference type="Proteomes" id="UP001595953">
    <property type="component" value="Unassembled WGS sequence"/>
</dbReference>
<dbReference type="InterPro" id="IPR019734">
    <property type="entry name" value="TPR_rpt"/>
</dbReference>
<keyword evidence="3" id="KW-1185">Reference proteome</keyword>
<organism evidence="2 3">
    <name type="scientific">Geojedonia litorea</name>
    <dbReference type="NCBI Taxonomy" id="1268269"/>
    <lineage>
        <taxon>Bacteria</taxon>
        <taxon>Pseudomonadati</taxon>
        <taxon>Bacteroidota</taxon>
        <taxon>Flavobacteriia</taxon>
        <taxon>Flavobacteriales</taxon>
        <taxon>Flavobacteriaceae</taxon>
        <taxon>Geojedonia</taxon>
    </lineage>
</organism>
<dbReference type="SUPFAM" id="SSF55073">
    <property type="entry name" value="Nucleotide cyclase"/>
    <property type="match status" value="1"/>
</dbReference>
<evidence type="ECO:0000313" key="2">
    <source>
        <dbReference type="EMBL" id="MFC4721523.1"/>
    </source>
</evidence>